<gene>
    <name evidence="1" type="ORF">D1114_17485</name>
</gene>
<evidence type="ECO:0000313" key="2">
    <source>
        <dbReference type="Proteomes" id="UP000266305"/>
    </source>
</evidence>
<dbReference type="AlphaFoldDB" id="A0AAX1UHY2"/>
<protein>
    <submittedName>
        <fullName evidence="1">Uncharacterized protein</fullName>
    </submittedName>
</protein>
<reference evidence="1 2" key="1">
    <citation type="submission" date="2018-08" db="EMBL/GenBank/DDBJ databases">
        <title>Draft genome sequence of Rhodobacter sphaeroides FY.</title>
        <authorList>
            <person name="Rayyan A."/>
            <person name="Meyer T.E."/>
            <person name="Kyndt J.A."/>
        </authorList>
    </citation>
    <scope>NUCLEOTIDE SEQUENCE [LARGE SCALE GENOMIC DNA]</scope>
    <source>
        <strain evidence="1 2">FY</strain>
    </source>
</reference>
<dbReference type="Proteomes" id="UP000266305">
    <property type="component" value="Unassembled WGS sequence"/>
</dbReference>
<comment type="caution">
    <text evidence="1">The sequence shown here is derived from an EMBL/GenBank/DDBJ whole genome shotgun (WGS) entry which is preliminary data.</text>
</comment>
<dbReference type="RefSeq" id="WP_002720023.1">
    <property type="nucleotide sequence ID" value="NZ_BJXO01000011.1"/>
</dbReference>
<name>A0AAX1UHY2_CERSP</name>
<proteinExistence type="predicted"/>
<dbReference type="GeneID" id="67446608"/>
<accession>A0AAX1UHY2</accession>
<sequence length="63" mass="6381">MTPDASPDASKDDFFARLAGISDEMIAAHGPDFAMGALVLAARFIASRKGGEPGAPPSPTAAH</sequence>
<dbReference type="EMBL" id="QWGP01000024">
    <property type="protein sequence ID" value="RHZ92414.1"/>
    <property type="molecule type" value="Genomic_DNA"/>
</dbReference>
<organism evidence="1 2">
    <name type="scientific">Cereibacter sphaeroides</name>
    <name type="common">Rhodobacter sphaeroides</name>
    <dbReference type="NCBI Taxonomy" id="1063"/>
    <lineage>
        <taxon>Bacteria</taxon>
        <taxon>Pseudomonadati</taxon>
        <taxon>Pseudomonadota</taxon>
        <taxon>Alphaproteobacteria</taxon>
        <taxon>Rhodobacterales</taxon>
        <taxon>Paracoccaceae</taxon>
        <taxon>Cereibacter</taxon>
    </lineage>
</organism>
<evidence type="ECO:0000313" key="1">
    <source>
        <dbReference type="EMBL" id="RHZ92414.1"/>
    </source>
</evidence>